<comment type="similarity">
    <text evidence="4">Belongs to the TBCB family.</text>
</comment>
<dbReference type="SUPFAM" id="SSF54236">
    <property type="entry name" value="Ubiquitin-like"/>
    <property type="match status" value="1"/>
</dbReference>
<dbReference type="InterPro" id="IPR000938">
    <property type="entry name" value="CAP-Gly_domain"/>
</dbReference>
<dbReference type="GO" id="GO:0043014">
    <property type="term" value="F:alpha-tubulin binding"/>
    <property type="evidence" value="ECO:0007669"/>
    <property type="project" value="InterPro"/>
</dbReference>
<comment type="caution">
    <text evidence="6">The sequence shown here is derived from an EMBL/GenBank/DDBJ whole genome shotgun (WGS) entry which is preliminary data.</text>
</comment>
<evidence type="ECO:0000256" key="1">
    <source>
        <dbReference type="ARBA" id="ARBA00004496"/>
    </source>
</evidence>
<evidence type="ECO:0000256" key="2">
    <source>
        <dbReference type="ARBA" id="ARBA00022490"/>
    </source>
</evidence>
<evidence type="ECO:0000256" key="4">
    <source>
        <dbReference type="ARBA" id="ARBA00025779"/>
    </source>
</evidence>
<keyword evidence="3" id="KW-0143">Chaperone</keyword>
<dbReference type="GO" id="GO:0005634">
    <property type="term" value="C:nucleus"/>
    <property type="evidence" value="ECO:0007669"/>
    <property type="project" value="TreeGrafter"/>
</dbReference>
<dbReference type="PANTHER" id="PTHR18916:SF85">
    <property type="entry name" value="TUBULIN-FOLDING COFACTOR B"/>
    <property type="match status" value="1"/>
</dbReference>
<gene>
    <name evidence="6" type="ORF">HK097_002934</name>
</gene>
<proteinExistence type="inferred from homology"/>
<dbReference type="Pfam" id="PF14560">
    <property type="entry name" value="Ubiquitin_2"/>
    <property type="match status" value="1"/>
</dbReference>
<dbReference type="Gene3D" id="2.30.30.190">
    <property type="entry name" value="CAP Gly-rich-like domain"/>
    <property type="match status" value="1"/>
</dbReference>
<dbReference type="GO" id="GO:0005938">
    <property type="term" value="C:cell cortex"/>
    <property type="evidence" value="ECO:0007669"/>
    <property type="project" value="TreeGrafter"/>
</dbReference>
<dbReference type="AlphaFoldDB" id="A0AAD5WZW0"/>
<protein>
    <recommendedName>
        <fullName evidence="5">CAP-Gly domain-containing protein</fullName>
    </recommendedName>
</protein>
<accession>A0AAD5WZW0</accession>
<dbReference type="EMBL" id="JADGJD010001668">
    <property type="protein sequence ID" value="KAJ3039098.1"/>
    <property type="molecule type" value="Genomic_DNA"/>
</dbReference>
<evidence type="ECO:0000259" key="5">
    <source>
        <dbReference type="PROSITE" id="PS50245"/>
    </source>
</evidence>
<dbReference type="Gene3D" id="3.10.20.90">
    <property type="entry name" value="Phosphatidylinositol 3-kinase Catalytic Subunit, Chain A, domain 1"/>
    <property type="match status" value="1"/>
</dbReference>
<dbReference type="Proteomes" id="UP001212841">
    <property type="component" value="Unassembled WGS sequence"/>
</dbReference>
<dbReference type="PROSITE" id="PS00845">
    <property type="entry name" value="CAP_GLY_1"/>
    <property type="match status" value="1"/>
</dbReference>
<dbReference type="GO" id="GO:0007023">
    <property type="term" value="P:post-chaperonin tubulin folding pathway"/>
    <property type="evidence" value="ECO:0007669"/>
    <property type="project" value="InterPro"/>
</dbReference>
<evidence type="ECO:0000313" key="6">
    <source>
        <dbReference type="EMBL" id="KAJ3039098.1"/>
    </source>
</evidence>
<evidence type="ECO:0000256" key="3">
    <source>
        <dbReference type="ARBA" id="ARBA00023186"/>
    </source>
</evidence>
<reference evidence="6" key="1">
    <citation type="submission" date="2020-05" db="EMBL/GenBank/DDBJ databases">
        <title>Phylogenomic resolution of chytrid fungi.</title>
        <authorList>
            <person name="Stajich J.E."/>
            <person name="Amses K."/>
            <person name="Simmons R."/>
            <person name="Seto K."/>
            <person name="Myers J."/>
            <person name="Bonds A."/>
            <person name="Quandt C.A."/>
            <person name="Barry K."/>
            <person name="Liu P."/>
            <person name="Grigoriev I."/>
            <person name="Longcore J.E."/>
            <person name="James T.Y."/>
        </authorList>
    </citation>
    <scope>NUCLEOTIDE SEQUENCE</scope>
    <source>
        <strain evidence="6">JEL0318</strain>
    </source>
</reference>
<evidence type="ECO:0000313" key="7">
    <source>
        <dbReference type="Proteomes" id="UP001212841"/>
    </source>
</evidence>
<comment type="subcellular location">
    <subcellularLocation>
        <location evidence="1">Cytoplasm</location>
    </subcellularLocation>
</comment>
<dbReference type="PANTHER" id="PTHR18916">
    <property type="entry name" value="DYNACTIN 1-RELATED MICROTUBULE-BINDING"/>
    <property type="match status" value="1"/>
</dbReference>
<dbReference type="GO" id="GO:0031122">
    <property type="term" value="P:cytoplasmic microtubule organization"/>
    <property type="evidence" value="ECO:0007669"/>
    <property type="project" value="TreeGrafter"/>
</dbReference>
<dbReference type="GO" id="GO:0051010">
    <property type="term" value="F:microtubule plus-end binding"/>
    <property type="evidence" value="ECO:0007669"/>
    <property type="project" value="TreeGrafter"/>
</dbReference>
<dbReference type="SUPFAM" id="SSF74924">
    <property type="entry name" value="Cap-Gly domain"/>
    <property type="match status" value="1"/>
</dbReference>
<dbReference type="FunFam" id="2.30.30.190:FF:000013">
    <property type="entry name" value="Tubulin-folding cofactor B"/>
    <property type="match status" value="1"/>
</dbReference>
<dbReference type="GO" id="GO:0007021">
    <property type="term" value="P:tubulin complex assembly"/>
    <property type="evidence" value="ECO:0007669"/>
    <property type="project" value="InterPro"/>
</dbReference>
<dbReference type="Pfam" id="PF01302">
    <property type="entry name" value="CAP_GLY"/>
    <property type="match status" value="1"/>
</dbReference>
<dbReference type="GO" id="GO:0005829">
    <property type="term" value="C:cytosol"/>
    <property type="evidence" value="ECO:0007669"/>
    <property type="project" value="UniProtKB-ARBA"/>
</dbReference>
<dbReference type="GO" id="GO:0035371">
    <property type="term" value="C:microtubule plus-end"/>
    <property type="evidence" value="ECO:0007669"/>
    <property type="project" value="TreeGrafter"/>
</dbReference>
<name>A0AAD5WZW0_9FUNG</name>
<dbReference type="InterPro" id="IPR045172">
    <property type="entry name" value="TBCB_Ubl"/>
</dbReference>
<dbReference type="InterPro" id="IPR029071">
    <property type="entry name" value="Ubiquitin-like_domsf"/>
</dbReference>
<dbReference type="InterPro" id="IPR036859">
    <property type="entry name" value="CAP-Gly_dom_sf"/>
</dbReference>
<organism evidence="6 7">
    <name type="scientific">Rhizophlyctis rosea</name>
    <dbReference type="NCBI Taxonomy" id="64517"/>
    <lineage>
        <taxon>Eukaryota</taxon>
        <taxon>Fungi</taxon>
        <taxon>Fungi incertae sedis</taxon>
        <taxon>Chytridiomycota</taxon>
        <taxon>Chytridiomycota incertae sedis</taxon>
        <taxon>Chytridiomycetes</taxon>
        <taxon>Rhizophlyctidales</taxon>
        <taxon>Rhizophlyctidaceae</taxon>
        <taxon>Rhizophlyctis</taxon>
    </lineage>
</organism>
<dbReference type="SMART" id="SM01052">
    <property type="entry name" value="CAP_GLY"/>
    <property type="match status" value="1"/>
</dbReference>
<dbReference type="CDD" id="cd01789">
    <property type="entry name" value="Ubl_TBCB"/>
    <property type="match status" value="1"/>
</dbReference>
<keyword evidence="7" id="KW-1185">Reference proteome</keyword>
<dbReference type="PROSITE" id="PS50245">
    <property type="entry name" value="CAP_GLY_2"/>
    <property type="match status" value="1"/>
</dbReference>
<dbReference type="InterPro" id="IPR000626">
    <property type="entry name" value="Ubiquitin-like_dom"/>
</dbReference>
<keyword evidence="2" id="KW-0963">Cytoplasm</keyword>
<sequence>MTTMLSQPTSAAIVTVFVSSEGVSSERRFDKATTIATLKERLEPITGVPSSTMRVELYTATDQLVGSFDDDTKMLGYYPVENFMRLHVINTNPHRIRNEFGDVSQVEKFEITEEEYEKRDDTVRAYKMRHKIGRFAEKTDSIASEPDYEDEASKINVGDRCEVEAEGSMKKRGTVKFVGTVKFKPGYWVGIQYDEPLGKHDGTVQGESYFTCPPKYGAFVRPNKVTVGDFPEEDFDDLDEM</sequence>
<feature type="domain" description="CAP-Gly" evidence="5">
    <location>
        <begin position="179"/>
        <end position="221"/>
    </location>
</feature>